<dbReference type="OrthoDB" id="3943503at2"/>
<evidence type="ECO:0008006" key="3">
    <source>
        <dbReference type="Google" id="ProtNLM"/>
    </source>
</evidence>
<gene>
    <name evidence="1" type="ORF">BDK89_0331</name>
</gene>
<comment type="caution">
    <text evidence="1">The sequence shown here is derived from an EMBL/GenBank/DDBJ whole genome shotgun (WGS) entry which is preliminary data.</text>
</comment>
<dbReference type="Proteomes" id="UP000294558">
    <property type="component" value="Unassembled WGS sequence"/>
</dbReference>
<name>A0A4R7HVC7_9ACTN</name>
<sequence length="439" mass="49476">MGYADRFRRQRSATVGEVVYSLTHSPYTALGDLYLEDRLGRRRRHPGWVPVVYCALARHLGSYNRLDAELADGLWAQLLAAADDAGLEPAPRSEPFRYYHHAYWRDLIMSDDTARHHLLTRLTEIALEQARRQGLLLPHGPGSITHPHRRRLIYGDGTILRPRFRYRPDNTGARNDPSAATHTRHDGHIWGNNYVLISARGEHPYSRVVLAIGRVPEPGGEAATAIELIQHVHQLAGPGIVGVAYDGAFQGAHHDKIMRTTGLVVINKPHVAVRGDEVVVKRHTLGTYTHTVGRHNQTCSHQLAAVNGRIADIEITEDGTPAVVAWANRHQVKRARRADGTYRFNMVIRLTCRHHNCDWDTWLSPHDDPEHIRLLPPDDIDFDRLYAVRPDAESLNASFKASLVADRAPSIGWQRQLYDVAGFTILHNATNLHRQASIR</sequence>
<protein>
    <recommendedName>
        <fullName evidence="3">DDE family transposase</fullName>
    </recommendedName>
</protein>
<evidence type="ECO:0000313" key="2">
    <source>
        <dbReference type="Proteomes" id="UP000294558"/>
    </source>
</evidence>
<keyword evidence="2" id="KW-1185">Reference proteome</keyword>
<dbReference type="RefSeq" id="WP_133867291.1">
    <property type="nucleotide sequence ID" value="NZ_SOAU01000001.1"/>
</dbReference>
<proteinExistence type="predicted"/>
<evidence type="ECO:0000313" key="1">
    <source>
        <dbReference type="EMBL" id="TDT14775.1"/>
    </source>
</evidence>
<dbReference type="EMBL" id="SOAU01000001">
    <property type="protein sequence ID" value="TDT14775.1"/>
    <property type="molecule type" value="Genomic_DNA"/>
</dbReference>
<organism evidence="1 2">
    <name type="scientific">Ilumatobacter fluminis</name>
    <dbReference type="NCBI Taxonomy" id="467091"/>
    <lineage>
        <taxon>Bacteria</taxon>
        <taxon>Bacillati</taxon>
        <taxon>Actinomycetota</taxon>
        <taxon>Acidimicrobiia</taxon>
        <taxon>Acidimicrobiales</taxon>
        <taxon>Ilumatobacteraceae</taxon>
        <taxon>Ilumatobacter</taxon>
    </lineage>
</organism>
<dbReference type="AlphaFoldDB" id="A0A4R7HVC7"/>
<reference evidence="1 2" key="1">
    <citation type="submission" date="2019-03" db="EMBL/GenBank/DDBJ databases">
        <title>Sequencing the genomes of 1000 actinobacteria strains.</title>
        <authorList>
            <person name="Klenk H.-P."/>
        </authorList>
    </citation>
    <scope>NUCLEOTIDE SEQUENCE [LARGE SCALE GENOMIC DNA]</scope>
    <source>
        <strain evidence="1 2">DSM 18936</strain>
    </source>
</reference>
<accession>A0A4R7HVC7</accession>